<dbReference type="Pfam" id="PF07690">
    <property type="entry name" value="MFS_1"/>
    <property type="match status" value="1"/>
</dbReference>
<evidence type="ECO:0000256" key="4">
    <source>
        <dbReference type="ARBA" id="ARBA00022989"/>
    </source>
</evidence>
<proteinExistence type="predicted"/>
<dbReference type="PANTHER" id="PTHR42718">
    <property type="entry name" value="MAJOR FACILITATOR SUPERFAMILY MULTIDRUG TRANSPORTER MFSC"/>
    <property type="match status" value="1"/>
</dbReference>
<dbReference type="GO" id="GO:0022857">
    <property type="term" value="F:transmembrane transporter activity"/>
    <property type="evidence" value="ECO:0007669"/>
    <property type="project" value="InterPro"/>
</dbReference>
<dbReference type="PROSITE" id="PS50850">
    <property type="entry name" value="MFS"/>
    <property type="match status" value="1"/>
</dbReference>
<feature type="transmembrane region" description="Helical" evidence="6">
    <location>
        <begin position="230"/>
        <end position="248"/>
    </location>
</feature>
<comment type="subcellular location">
    <subcellularLocation>
        <location evidence="1">Cell membrane</location>
        <topology evidence="1">Multi-pass membrane protein</topology>
    </subcellularLocation>
</comment>
<feature type="domain" description="Major facilitator superfamily (MFS) profile" evidence="7">
    <location>
        <begin position="16"/>
        <end position="451"/>
    </location>
</feature>
<dbReference type="RefSeq" id="WP_077323118.1">
    <property type="nucleotide sequence ID" value="NZ_CABEHT010000001.1"/>
</dbReference>
<dbReference type="InterPro" id="IPR020846">
    <property type="entry name" value="MFS_dom"/>
</dbReference>
<evidence type="ECO:0000313" key="9">
    <source>
        <dbReference type="Proteomes" id="UP000394068"/>
    </source>
</evidence>
<evidence type="ECO:0000256" key="5">
    <source>
        <dbReference type="ARBA" id="ARBA00023136"/>
    </source>
</evidence>
<feature type="transmembrane region" description="Helical" evidence="6">
    <location>
        <begin position="52"/>
        <end position="73"/>
    </location>
</feature>
<organism evidence="8 9">
    <name type="scientific">Streptococcus pseudoporcinus</name>
    <dbReference type="NCBI Taxonomy" id="361101"/>
    <lineage>
        <taxon>Bacteria</taxon>
        <taxon>Bacillati</taxon>
        <taxon>Bacillota</taxon>
        <taxon>Bacilli</taxon>
        <taxon>Lactobacillales</taxon>
        <taxon>Streptococcaceae</taxon>
        <taxon>Streptococcus</taxon>
    </lineage>
</organism>
<dbReference type="PRINTS" id="PR01036">
    <property type="entry name" value="TCRTETB"/>
</dbReference>
<name>A0A4U9XIZ4_9STRE</name>
<gene>
    <name evidence="8" type="primary">mdtD</name>
    <name evidence="8" type="ORF">NCTC5386_00792</name>
</gene>
<feature type="transmembrane region" description="Helical" evidence="6">
    <location>
        <begin position="332"/>
        <end position="365"/>
    </location>
</feature>
<feature type="transmembrane region" description="Helical" evidence="6">
    <location>
        <begin position="269"/>
        <end position="290"/>
    </location>
</feature>
<keyword evidence="5 6" id="KW-0472">Membrane</keyword>
<dbReference type="AlphaFoldDB" id="A0A4U9XIZ4"/>
<feature type="transmembrane region" description="Helical" evidence="6">
    <location>
        <begin position="203"/>
        <end position="224"/>
    </location>
</feature>
<keyword evidence="3 6" id="KW-0812">Transmembrane</keyword>
<feature type="transmembrane region" description="Helical" evidence="6">
    <location>
        <begin position="111"/>
        <end position="129"/>
    </location>
</feature>
<sequence length="454" mass="50247">MQNNKEKTVSKDTLMAIFAIAMIGFSGILSETSMNVTFPKMMTIYHQPLSNLQWITTIYLLSVAIMTTASAALKRHFGERQIFFSAASLMIFGTTLATLTSSFWIMLLARVIQGVATGIIMPQMFNIILERVPEKKIGTYMGLGGLIISLAPAFGPTYGGFMISHFAWQWIFICILPFPIIASFIAYRHLIDSPRGEAERFDYLGFMALSVSLTMALLIISSLQDGGINWIYGLIFFLSFAIFLYQSLNRQDPFLDIRILKRPSVSFGLIPFFTFQLINLGINFITPNFIVLQKIASSSTAGMVLLPGTLLGAICAPLLGKFYDEKGAKLSLYIGNSLFFLSLLIIIVMLSHFMILPFTLLYIIFTIGRNMTFNNTLATAIQNLPVSKNADATAIFQMMQQFAGALGTALAAIMANSSPSLTIGVTNVYLLFAFFAAFNYLLYLGMFAALKRGK</sequence>
<protein>
    <submittedName>
        <fullName evidence="8">Drug resistance protein</fullName>
    </submittedName>
</protein>
<feature type="transmembrane region" description="Helical" evidence="6">
    <location>
        <begin position="12"/>
        <end position="32"/>
    </location>
</feature>
<dbReference type="Gene3D" id="1.20.1250.20">
    <property type="entry name" value="MFS general substrate transporter like domains"/>
    <property type="match status" value="1"/>
</dbReference>
<dbReference type="GO" id="GO:0005886">
    <property type="term" value="C:plasma membrane"/>
    <property type="evidence" value="ECO:0007669"/>
    <property type="project" value="UniProtKB-SubCell"/>
</dbReference>
<dbReference type="SUPFAM" id="SSF103473">
    <property type="entry name" value="MFS general substrate transporter"/>
    <property type="match status" value="1"/>
</dbReference>
<evidence type="ECO:0000313" key="8">
    <source>
        <dbReference type="EMBL" id="VTS12959.1"/>
    </source>
</evidence>
<feature type="transmembrane region" description="Helical" evidence="6">
    <location>
        <begin position="167"/>
        <end position="191"/>
    </location>
</feature>
<keyword evidence="2" id="KW-0813">Transport</keyword>
<dbReference type="EMBL" id="CABEHT010000001">
    <property type="protein sequence ID" value="VTS12959.1"/>
    <property type="molecule type" value="Genomic_DNA"/>
</dbReference>
<feature type="transmembrane region" description="Helical" evidence="6">
    <location>
        <begin position="428"/>
        <end position="450"/>
    </location>
</feature>
<dbReference type="PANTHER" id="PTHR42718:SF9">
    <property type="entry name" value="MAJOR FACILITATOR SUPERFAMILY MULTIDRUG TRANSPORTER MFSC"/>
    <property type="match status" value="1"/>
</dbReference>
<dbReference type="InterPro" id="IPR011701">
    <property type="entry name" value="MFS"/>
</dbReference>
<dbReference type="Proteomes" id="UP000394068">
    <property type="component" value="Unassembled WGS sequence"/>
</dbReference>
<evidence type="ECO:0000256" key="3">
    <source>
        <dbReference type="ARBA" id="ARBA00022692"/>
    </source>
</evidence>
<feature type="transmembrane region" description="Helical" evidence="6">
    <location>
        <begin position="302"/>
        <end position="320"/>
    </location>
</feature>
<evidence type="ECO:0000259" key="7">
    <source>
        <dbReference type="PROSITE" id="PS50850"/>
    </source>
</evidence>
<evidence type="ECO:0000256" key="2">
    <source>
        <dbReference type="ARBA" id="ARBA00022448"/>
    </source>
</evidence>
<dbReference type="Gene3D" id="1.20.1720.10">
    <property type="entry name" value="Multidrug resistance protein D"/>
    <property type="match status" value="1"/>
</dbReference>
<feature type="transmembrane region" description="Helical" evidence="6">
    <location>
        <begin position="141"/>
        <end position="161"/>
    </location>
</feature>
<dbReference type="InterPro" id="IPR036259">
    <property type="entry name" value="MFS_trans_sf"/>
</dbReference>
<keyword evidence="4 6" id="KW-1133">Transmembrane helix</keyword>
<accession>A0A4U9XIZ4</accession>
<reference evidence="8 9" key="1">
    <citation type="submission" date="2019-05" db="EMBL/GenBank/DDBJ databases">
        <authorList>
            <consortium name="Pathogen Informatics"/>
        </authorList>
    </citation>
    <scope>NUCLEOTIDE SEQUENCE [LARGE SCALE GENOMIC DNA]</scope>
    <source>
        <strain evidence="8 9">NCTC5386</strain>
    </source>
</reference>
<evidence type="ECO:0000256" key="6">
    <source>
        <dbReference type="SAM" id="Phobius"/>
    </source>
</evidence>
<feature type="transmembrane region" description="Helical" evidence="6">
    <location>
        <begin position="82"/>
        <end position="105"/>
    </location>
</feature>
<evidence type="ECO:0000256" key="1">
    <source>
        <dbReference type="ARBA" id="ARBA00004651"/>
    </source>
</evidence>